<dbReference type="Pfam" id="PF00873">
    <property type="entry name" value="ACR_tran"/>
    <property type="match status" value="1"/>
</dbReference>
<dbReference type="RefSeq" id="WP_186967436.1">
    <property type="nucleotide sequence ID" value="NZ_JACOOE010000005.1"/>
</dbReference>
<dbReference type="Gene3D" id="3.30.70.1430">
    <property type="entry name" value="Multidrug efflux transporter AcrB pore domain"/>
    <property type="match status" value="2"/>
</dbReference>
<name>A0ABR7CC77_9BACE</name>
<dbReference type="Gene3D" id="3.30.2090.10">
    <property type="entry name" value="Multidrug efflux transporter AcrB TolC docking domain, DN and DC subdomains"/>
    <property type="match status" value="2"/>
</dbReference>
<evidence type="ECO:0000256" key="1">
    <source>
        <dbReference type="SAM" id="Phobius"/>
    </source>
</evidence>
<dbReference type="Gene3D" id="3.30.70.1320">
    <property type="entry name" value="Multidrug efflux transporter AcrB pore domain like"/>
    <property type="match status" value="1"/>
</dbReference>
<dbReference type="Gene3D" id="1.20.1640.10">
    <property type="entry name" value="Multidrug efflux transporter AcrB transmembrane domain"/>
    <property type="match status" value="2"/>
</dbReference>
<gene>
    <name evidence="2" type="ORF">H8S67_12035</name>
</gene>
<dbReference type="PANTHER" id="PTHR32063:SF18">
    <property type="entry name" value="CATION EFFLUX SYSTEM PROTEIN"/>
    <property type="match status" value="1"/>
</dbReference>
<keyword evidence="1" id="KW-1133">Transmembrane helix</keyword>
<dbReference type="PANTHER" id="PTHR32063">
    <property type="match status" value="1"/>
</dbReference>
<dbReference type="InterPro" id="IPR001036">
    <property type="entry name" value="Acrflvin-R"/>
</dbReference>
<dbReference type="Gene3D" id="3.30.70.1440">
    <property type="entry name" value="Multidrug efflux transporter AcrB pore domain"/>
    <property type="match status" value="1"/>
</dbReference>
<keyword evidence="3" id="KW-1185">Reference proteome</keyword>
<proteinExistence type="predicted"/>
<accession>A0ABR7CC77</accession>
<feature type="transmembrane region" description="Helical" evidence="1">
    <location>
        <begin position="940"/>
        <end position="960"/>
    </location>
</feature>
<evidence type="ECO:0000313" key="3">
    <source>
        <dbReference type="Proteomes" id="UP000600600"/>
    </source>
</evidence>
<keyword evidence="1" id="KW-0812">Transmembrane</keyword>
<dbReference type="SUPFAM" id="SSF82693">
    <property type="entry name" value="Multidrug efflux transporter AcrB pore domain, PN1, PN2, PC1 and PC2 subdomains"/>
    <property type="match status" value="2"/>
</dbReference>
<feature type="transmembrane region" description="Helical" evidence="1">
    <location>
        <begin position="986"/>
        <end position="1004"/>
    </location>
</feature>
<organism evidence="2 3">
    <name type="scientific">Bacteroides difficilis</name>
    <dbReference type="NCBI Taxonomy" id="2763021"/>
    <lineage>
        <taxon>Bacteria</taxon>
        <taxon>Pseudomonadati</taxon>
        <taxon>Bacteroidota</taxon>
        <taxon>Bacteroidia</taxon>
        <taxon>Bacteroidales</taxon>
        <taxon>Bacteroidaceae</taxon>
        <taxon>Bacteroides</taxon>
    </lineage>
</organism>
<feature type="transmembrane region" description="Helical" evidence="1">
    <location>
        <begin position="434"/>
        <end position="453"/>
    </location>
</feature>
<comment type="caution">
    <text evidence="2">The sequence shown here is derived from an EMBL/GenBank/DDBJ whole genome shotgun (WGS) entry which is preliminary data.</text>
</comment>
<dbReference type="PRINTS" id="PR00702">
    <property type="entry name" value="ACRIFLAVINRP"/>
</dbReference>
<feature type="transmembrane region" description="Helical" evidence="1">
    <location>
        <begin position="1016"/>
        <end position="1038"/>
    </location>
</feature>
<dbReference type="SUPFAM" id="SSF82714">
    <property type="entry name" value="Multidrug efflux transporter AcrB TolC docking domain, DN and DC subdomains"/>
    <property type="match status" value="2"/>
</dbReference>
<sequence length="1047" mass="116826">MIDISKWAFENKKLIYFLIAVLVLGGAYSSYEMSKLEDPEVTVKIAMVVTVYPGASAHQVELEVTDVLEKNIRTMGNIDNVESYSYNDLSLIQVELKTTVGEDDVEQCWDLLRRKVANAQAELPAGADPPLVKDDFGNVYGMFYALTGDGLSDRELSDYAELIKREVSELDGVERVDLYGERSECINISLLQDRMANLGVKPAEVLATLNGQNKTTYTGYYDNGDNRIRVTVSDKFKTVEDIGRMLIQGHDDDQLRLSDIARIEKDYENPTRNELFYDRQRAMGILVAASSGADIIKVGKGVERKLEQLKAERLPTGVDCHKVFYQPERVSGSLGTFIINLIESVIIVVVILMIAMGFKSGMIIGISLVVTVFGSFLFLYFMDGTMQRVSLASFILAMGMLVDNAIVIIDGILVDLKAGKSRMEAMTAIGRQTAMPLLGATLIAIIAFLPIFMSPDTAGVYTRDLFIVLAVSLLLSWVLALVHVPLMADRILHPGIADKETDAGKRVYEGKIYAVLRSLLRFSLSHRWSFVFAMLALVVLSAFSYRFMRQGFFPDMVYDQLYMEYKLPEGTNFTRVTSDLEEIEAYLKTRPEITHVTASVGGTPGRYNLVRNIANPSLSYGELIIDFTSPEDLVDNMPEIQQYLSAHYPDAYVKLNRYNLMFKKYPIEAQFTGPDPAVLHQLADSARCIMEQSPDVYLITTDWEPQIPVLTIEYDQPTARAIGLSRNDVSLSLLSATSGIPIGSFYEGIHRDNIYLRCLDEQGRPIENLDNTQIFSSLPSLNGLLTQEMMMKLKTGTLSKEELVETLMGTTPLKQISKKIDVRWEDPVVPRFNGQRSQRVQCSPVPGIETEKARQSVAEQIEQIPLPDGYKLQWQGERNASTKSMQYLFKNFPFAIILMIAILIMLFKDYRKPTIIFCCIPLVFVGVVAVMLLTGKTFNFVAIVGTLGLIGMIIKNGIVLMDEITLQISQGIEPVTALIDSAQSRLRPVMMASLTTILGMIPLLPDAMFGSLAASIMGGLLFGTLITLLFIPILYALFFHIKYSGHS</sequence>
<keyword evidence="1" id="KW-0472">Membrane</keyword>
<feature type="transmembrane region" description="Helical" evidence="1">
    <location>
        <begin position="465"/>
        <end position="486"/>
    </location>
</feature>
<feature type="transmembrane region" description="Helical" evidence="1">
    <location>
        <begin position="362"/>
        <end position="382"/>
    </location>
</feature>
<feature type="transmembrane region" description="Helical" evidence="1">
    <location>
        <begin position="334"/>
        <end position="355"/>
    </location>
</feature>
<dbReference type="Proteomes" id="UP000600600">
    <property type="component" value="Unassembled WGS sequence"/>
</dbReference>
<dbReference type="SUPFAM" id="SSF82866">
    <property type="entry name" value="Multidrug efflux transporter AcrB transmembrane domain"/>
    <property type="match status" value="2"/>
</dbReference>
<protein>
    <submittedName>
        <fullName evidence="2">Efflux RND transporter permease subunit</fullName>
    </submittedName>
</protein>
<feature type="transmembrane region" description="Helical" evidence="1">
    <location>
        <begin position="914"/>
        <end position="934"/>
    </location>
</feature>
<evidence type="ECO:0000313" key="2">
    <source>
        <dbReference type="EMBL" id="MBC5605396.1"/>
    </source>
</evidence>
<feature type="transmembrane region" description="Helical" evidence="1">
    <location>
        <begin position="887"/>
        <end position="907"/>
    </location>
</feature>
<dbReference type="InterPro" id="IPR027463">
    <property type="entry name" value="AcrB_DN_DC_subdom"/>
</dbReference>
<feature type="transmembrane region" description="Helical" evidence="1">
    <location>
        <begin position="528"/>
        <end position="548"/>
    </location>
</feature>
<reference evidence="2 3" key="1">
    <citation type="submission" date="2020-08" db="EMBL/GenBank/DDBJ databases">
        <title>Genome public.</title>
        <authorList>
            <person name="Liu C."/>
            <person name="Sun Q."/>
        </authorList>
    </citation>
    <scope>NUCLEOTIDE SEQUENCE [LARGE SCALE GENOMIC DNA]</scope>
    <source>
        <strain evidence="2 3">M27</strain>
    </source>
</reference>
<dbReference type="EMBL" id="JACOOE010000005">
    <property type="protein sequence ID" value="MBC5605396.1"/>
    <property type="molecule type" value="Genomic_DNA"/>
</dbReference>
<feature type="transmembrane region" description="Helical" evidence="1">
    <location>
        <begin position="394"/>
        <end position="413"/>
    </location>
</feature>